<evidence type="ECO:0008006" key="4">
    <source>
        <dbReference type="Google" id="ProtNLM"/>
    </source>
</evidence>
<keyword evidence="3" id="KW-1185">Reference proteome</keyword>
<evidence type="ECO:0000256" key="1">
    <source>
        <dbReference type="SAM" id="Phobius"/>
    </source>
</evidence>
<sequence>MGLSPAPTVCGVCSITAAVEVLCLVHLIACIAILTSVSSVQIATWGGLYVSPSLQCAVGAWCLIGIPVIIHAGVGAIYRVESNMMPYMLYLAGSFVAFAVWVFLLFSYGFSCSTTSAISSSEVASLDCSISNISAIFGYLASIGALGFAVYLVWSMKEFIRVRQETELIRYQEPWQVVQSLADEQAVLQANMMKEATTRARAPLQQSGFAGSLQSASAQQGGPYGQAGRY</sequence>
<keyword evidence="1" id="KW-1133">Transmembrane helix</keyword>
<reference evidence="2" key="1">
    <citation type="submission" date="2023-10" db="EMBL/GenBank/DDBJ databases">
        <authorList>
            <person name="Chen Y."/>
            <person name="Shah S."/>
            <person name="Dougan E. K."/>
            <person name="Thang M."/>
            <person name="Chan C."/>
        </authorList>
    </citation>
    <scope>NUCLEOTIDE SEQUENCE [LARGE SCALE GENOMIC DNA]</scope>
</reference>
<evidence type="ECO:0000313" key="2">
    <source>
        <dbReference type="EMBL" id="CAK0859400.1"/>
    </source>
</evidence>
<proteinExistence type="predicted"/>
<feature type="transmembrane region" description="Helical" evidence="1">
    <location>
        <begin position="12"/>
        <end position="38"/>
    </location>
</feature>
<comment type="caution">
    <text evidence="2">The sequence shown here is derived from an EMBL/GenBank/DDBJ whole genome shotgun (WGS) entry which is preliminary data.</text>
</comment>
<dbReference type="EMBL" id="CAUYUJ010015898">
    <property type="protein sequence ID" value="CAK0859400.1"/>
    <property type="molecule type" value="Genomic_DNA"/>
</dbReference>
<organism evidence="2 3">
    <name type="scientific">Prorocentrum cordatum</name>
    <dbReference type="NCBI Taxonomy" id="2364126"/>
    <lineage>
        <taxon>Eukaryota</taxon>
        <taxon>Sar</taxon>
        <taxon>Alveolata</taxon>
        <taxon>Dinophyceae</taxon>
        <taxon>Prorocentrales</taxon>
        <taxon>Prorocentraceae</taxon>
        <taxon>Prorocentrum</taxon>
    </lineage>
</organism>
<accession>A0ABN9UIH6</accession>
<dbReference type="Proteomes" id="UP001189429">
    <property type="component" value="Unassembled WGS sequence"/>
</dbReference>
<feature type="transmembrane region" description="Helical" evidence="1">
    <location>
        <begin position="58"/>
        <end position="80"/>
    </location>
</feature>
<evidence type="ECO:0000313" key="3">
    <source>
        <dbReference type="Proteomes" id="UP001189429"/>
    </source>
</evidence>
<keyword evidence="1" id="KW-0472">Membrane</keyword>
<protein>
    <recommendedName>
        <fullName evidence="4">MARVEL domain-containing protein</fullName>
    </recommendedName>
</protein>
<keyword evidence="1" id="KW-0812">Transmembrane</keyword>
<feature type="transmembrane region" description="Helical" evidence="1">
    <location>
        <begin position="130"/>
        <end position="154"/>
    </location>
</feature>
<feature type="transmembrane region" description="Helical" evidence="1">
    <location>
        <begin position="87"/>
        <end position="110"/>
    </location>
</feature>
<gene>
    <name evidence="2" type="ORF">PCOR1329_LOCUS48785</name>
</gene>
<name>A0ABN9UIH6_9DINO</name>